<name>A0ABY5DIB8_9ACTN</name>
<dbReference type="PANTHER" id="PTHR10587:SF133">
    <property type="entry name" value="CHITIN DEACETYLASE 1-RELATED"/>
    <property type="match status" value="1"/>
</dbReference>
<gene>
    <name evidence="5" type="ORF">NE857_16025</name>
</gene>
<dbReference type="EMBL" id="CP099837">
    <property type="protein sequence ID" value="USY22988.1"/>
    <property type="molecule type" value="Genomic_DNA"/>
</dbReference>
<evidence type="ECO:0000256" key="3">
    <source>
        <dbReference type="SAM" id="MobiDB-lite"/>
    </source>
</evidence>
<evidence type="ECO:0000313" key="6">
    <source>
        <dbReference type="Proteomes" id="UP001055940"/>
    </source>
</evidence>
<feature type="domain" description="NodB homology" evidence="4">
    <location>
        <begin position="356"/>
        <end position="529"/>
    </location>
</feature>
<evidence type="ECO:0000256" key="2">
    <source>
        <dbReference type="ARBA" id="ARBA00022801"/>
    </source>
</evidence>
<dbReference type="Pfam" id="PF01522">
    <property type="entry name" value="Polysacc_deac_1"/>
    <property type="match status" value="1"/>
</dbReference>
<feature type="compositionally biased region" description="Acidic residues" evidence="3">
    <location>
        <begin position="207"/>
        <end position="226"/>
    </location>
</feature>
<dbReference type="RefSeq" id="WP_254421733.1">
    <property type="nucleotide sequence ID" value="NZ_BAAAJB010000051.1"/>
</dbReference>
<dbReference type="InterPro" id="IPR050248">
    <property type="entry name" value="Polysacc_deacetylase_ArnD"/>
</dbReference>
<accession>A0ABY5DIB8</accession>
<dbReference type="Proteomes" id="UP001055940">
    <property type="component" value="Chromosome"/>
</dbReference>
<organism evidence="5 6">
    <name type="scientific">Nocardiopsis exhalans</name>
    <dbReference type="NCBI Taxonomy" id="163604"/>
    <lineage>
        <taxon>Bacteria</taxon>
        <taxon>Bacillati</taxon>
        <taxon>Actinomycetota</taxon>
        <taxon>Actinomycetes</taxon>
        <taxon>Streptosporangiales</taxon>
        <taxon>Nocardiopsidaceae</taxon>
        <taxon>Nocardiopsis</taxon>
    </lineage>
</organism>
<evidence type="ECO:0000256" key="1">
    <source>
        <dbReference type="ARBA" id="ARBA00022723"/>
    </source>
</evidence>
<dbReference type="Gene3D" id="3.20.20.370">
    <property type="entry name" value="Glycoside hydrolase/deacetylase"/>
    <property type="match status" value="1"/>
</dbReference>
<sequence>MADTSLRRKLTLSAALGLLLVPGCHTVEQNLPYAETIQFSPDALEGLATRTVSVQTDHSTVSYRYPVLGESHPLTTEVRTRMAEHQTAFLEGLPDSGKPELAQDVEILAASEHVLGARITATTSGVRDAGTESSTLWYDTASQEILPWTALFQDEESLEVAHLAVADVLQDGYRISAEQLPGLVGEIAVRAEADPDSVSAAASEPAQDTEDAEGTAEGTEEPEGTEGPDSPAASRAPAAPEEGKDGAAPLVGDADLGDPEQAWEAAERWSASPLADLAFSTAGGLAVRMDPAVVPSAGRISEVLLPVEPETAEEVLSELGYQARSAAVTANADPEDFPFDGTLTAEGTTLDCQRLKCVALTFDDGPGEHTEELLDHMAEYEAKGTFYVLGSLVAEFPEIVGRTHAEGHEMGNHTWKHDDLTTLSADGVAKDLERTDKAIEKVTGELPATLRPPYGALNGTVRSATPHPIILWDVDTMDWQSRDTAAVAKHALEETVPGSVVLFHDIHKSSVDAIPDVLDGLHRDGYHFVTVSDIFGLDGMDPGEVHTDARPN</sequence>
<reference evidence="5" key="1">
    <citation type="submission" date="2022-06" db="EMBL/GenBank/DDBJ databases">
        <authorList>
            <person name="Ping M."/>
        </authorList>
    </citation>
    <scope>NUCLEOTIDE SEQUENCE</scope>
    <source>
        <strain evidence="5">JCM11759T</strain>
    </source>
</reference>
<protein>
    <submittedName>
        <fullName evidence="5">Polysaccharide deacetylase family protein</fullName>
    </submittedName>
</protein>
<keyword evidence="1" id="KW-0479">Metal-binding</keyword>
<dbReference type="PANTHER" id="PTHR10587">
    <property type="entry name" value="GLYCOSYL TRANSFERASE-RELATED"/>
    <property type="match status" value="1"/>
</dbReference>
<dbReference type="InterPro" id="IPR002509">
    <property type="entry name" value="NODB_dom"/>
</dbReference>
<dbReference type="InterPro" id="IPR011330">
    <property type="entry name" value="Glyco_hydro/deAcase_b/a-brl"/>
</dbReference>
<evidence type="ECO:0000313" key="5">
    <source>
        <dbReference type="EMBL" id="USY22988.1"/>
    </source>
</evidence>
<feature type="compositionally biased region" description="Low complexity" evidence="3">
    <location>
        <begin position="227"/>
        <end position="240"/>
    </location>
</feature>
<keyword evidence="6" id="KW-1185">Reference proteome</keyword>
<feature type="region of interest" description="Disordered" evidence="3">
    <location>
        <begin position="195"/>
        <end position="256"/>
    </location>
</feature>
<proteinExistence type="predicted"/>
<dbReference type="SUPFAM" id="SSF88713">
    <property type="entry name" value="Glycoside hydrolase/deacetylase"/>
    <property type="match status" value="1"/>
</dbReference>
<keyword evidence="2" id="KW-0378">Hydrolase</keyword>
<evidence type="ECO:0000259" key="4">
    <source>
        <dbReference type="PROSITE" id="PS51677"/>
    </source>
</evidence>
<dbReference type="PROSITE" id="PS51677">
    <property type="entry name" value="NODB"/>
    <property type="match status" value="1"/>
</dbReference>